<evidence type="ECO:0000256" key="12">
    <source>
        <dbReference type="ARBA" id="ARBA00023242"/>
    </source>
</evidence>
<dbReference type="GO" id="GO:0006325">
    <property type="term" value="P:chromatin organization"/>
    <property type="evidence" value="ECO:0007669"/>
    <property type="project" value="UniProtKB-KW"/>
</dbReference>
<keyword evidence="6 15" id="KW-0479">Metal-binding</keyword>
<dbReference type="GO" id="GO:0008270">
    <property type="term" value="F:zinc ion binding"/>
    <property type="evidence" value="ECO:0007669"/>
    <property type="project" value="UniProtKB-KW"/>
</dbReference>
<dbReference type="GeneID" id="85310547"/>
<feature type="region of interest" description="Disordered" evidence="17">
    <location>
        <begin position="1"/>
        <end position="56"/>
    </location>
</feature>
<keyword evidence="9 15" id="KW-0862">Zinc</keyword>
<dbReference type="Proteomes" id="UP001244011">
    <property type="component" value="Unassembled WGS sequence"/>
</dbReference>
<dbReference type="GO" id="GO:0005634">
    <property type="term" value="C:nucleus"/>
    <property type="evidence" value="ECO:0007669"/>
    <property type="project" value="UniProtKB-SubCell"/>
</dbReference>
<protein>
    <recommendedName>
        <fullName evidence="15">E3 ubiquitin protein ligase</fullName>
        <ecNumber evidence="15">2.3.2.27</ecNumber>
    </recommendedName>
</protein>
<evidence type="ECO:0000259" key="18">
    <source>
        <dbReference type="PROSITE" id="PS50089"/>
    </source>
</evidence>
<comment type="caution">
    <text evidence="19">The sequence shown here is derived from an EMBL/GenBank/DDBJ whole genome shotgun (WGS) entry which is preliminary data.</text>
</comment>
<dbReference type="Pfam" id="PF26095">
    <property type="entry name" value="CC_Bre1"/>
    <property type="match status" value="1"/>
</dbReference>
<dbReference type="InterPro" id="IPR018957">
    <property type="entry name" value="Znf_C3HC4_RING-type"/>
</dbReference>
<accession>A0AAJ0C363</accession>
<evidence type="ECO:0000256" key="9">
    <source>
        <dbReference type="ARBA" id="ARBA00022833"/>
    </source>
</evidence>
<keyword evidence="11 15" id="KW-0175">Coiled coil</keyword>
<organism evidence="19 20">
    <name type="scientific">Phialemonium atrogriseum</name>
    <dbReference type="NCBI Taxonomy" id="1093897"/>
    <lineage>
        <taxon>Eukaryota</taxon>
        <taxon>Fungi</taxon>
        <taxon>Dikarya</taxon>
        <taxon>Ascomycota</taxon>
        <taxon>Pezizomycotina</taxon>
        <taxon>Sordariomycetes</taxon>
        <taxon>Sordariomycetidae</taxon>
        <taxon>Cephalothecales</taxon>
        <taxon>Cephalothecaceae</taxon>
        <taxon>Phialemonium</taxon>
    </lineage>
</organism>
<feature type="coiled-coil region" evidence="16">
    <location>
        <begin position="550"/>
        <end position="584"/>
    </location>
</feature>
<feature type="coiled-coil region" evidence="16">
    <location>
        <begin position="459"/>
        <end position="521"/>
    </location>
</feature>
<gene>
    <name evidence="19" type="ORF">QBC33DRAFT_532174</name>
</gene>
<evidence type="ECO:0000256" key="1">
    <source>
        <dbReference type="ARBA" id="ARBA00000900"/>
    </source>
</evidence>
<dbReference type="InterPro" id="IPR001841">
    <property type="entry name" value="Znf_RING"/>
</dbReference>
<dbReference type="InterPro" id="IPR013956">
    <property type="entry name" value="E3_ubiquit_lig_Bre1"/>
</dbReference>
<evidence type="ECO:0000256" key="10">
    <source>
        <dbReference type="ARBA" id="ARBA00022853"/>
    </source>
</evidence>
<feature type="compositionally biased region" description="Polar residues" evidence="17">
    <location>
        <begin position="1"/>
        <end position="13"/>
    </location>
</feature>
<evidence type="ECO:0000256" key="14">
    <source>
        <dbReference type="PROSITE-ProRule" id="PRU00175"/>
    </source>
</evidence>
<evidence type="ECO:0000313" key="20">
    <source>
        <dbReference type="Proteomes" id="UP001244011"/>
    </source>
</evidence>
<comment type="catalytic activity">
    <reaction evidence="1 15">
        <text>S-ubiquitinyl-[E2 ubiquitin-conjugating enzyme]-L-cysteine + [acceptor protein]-L-lysine = [E2 ubiquitin-conjugating enzyme]-L-cysteine + N(6)-ubiquitinyl-[acceptor protein]-L-lysine.</text>
        <dbReference type="EC" id="2.3.2.27"/>
    </reaction>
</comment>
<comment type="pathway">
    <text evidence="3 15">Protein modification; protein ubiquitination.</text>
</comment>
<dbReference type="InterPro" id="IPR013083">
    <property type="entry name" value="Znf_RING/FYVE/PHD"/>
</dbReference>
<evidence type="ECO:0000256" key="7">
    <source>
        <dbReference type="ARBA" id="ARBA00022771"/>
    </source>
</evidence>
<comment type="function">
    <text evidence="13">E3 ubiquitin-protein ligase that mediates monoubiquitination of histone H2B to form H2BK123ub1. H2BK123ub1 gives a specific tag for epigenetic transcriptional activation and is also a prerequisite for H3K4me and H3K79me formation.</text>
</comment>
<evidence type="ECO:0000256" key="15">
    <source>
        <dbReference type="RuleBase" id="RU365038"/>
    </source>
</evidence>
<dbReference type="PANTHER" id="PTHR23163">
    <property type="entry name" value="RING FINGER PROTEIN-RELATED"/>
    <property type="match status" value="1"/>
</dbReference>
<proteinExistence type="inferred from homology"/>
<dbReference type="GO" id="GO:0016567">
    <property type="term" value="P:protein ubiquitination"/>
    <property type="evidence" value="ECO:0007669"/>
    <property type="project" value="UniProtKB-UniRule"/>
</dbReference>
<evidence type="ECO:0000256" key="3">
    <source>
        <dbReference type="ARBA" id="ARBA00004906"/>
    </source>
</evidence>
<dbReference type="EMBL" id="MU839003">
    <property type="protein sequence ID" value="KAK1769081.1"/>
    <property type="molecule type" value="Genomic_DNA"/>
</dbReference>
<evidence type="ECO:0000256" key="8">
    <source>
        <dbReference type="ARBA" id="ARBA00022786"/>
    </source>
</evidence>
<dbReference type="RefSeq" id="XP_060285294.1">
    <property type="nucleotide sequence ID" value="XM_060427360.1"/>
</dbReference>
<keyword evidence="8 15" id="KW-0833">Ubl conjugation pathway</keyword>
<comment type="subcellular location">
    <subcellularLocation>
        <location evidence="2 15">Nucleus</location>
    </subcellularLocation>
</comment>
<evidence type="ECO:0000256" key="4">
    <source>
        <dbReference type="ARBA" id="ARBA00005555"/>
    </source>
</evidence>
<evidence type="ECO:0000256" key="2">
    <source>
        <dbReference type="ARBA" id="ARBA00004123"/>
    </source>
</evidence>
<dbReference type="InterPro" id="IPR017907">
    <property type="entry name" value="Znf_RING_CS"/>
</dbReference>
<evidence type="ECO:0000256" key="16">
    <source>
        <dbReference type="SAM" id="Coils"/>
    </source>
</evidence>
<comment type="similarity">
    <text evidence="4 15">Belongs to the BRE1 family.</text>
</comment>
<dbReference type="Pfam" id="PF00097">
    <property type="entry name" value="zf-C3HC4"/>
    <property type="match status" value="1"/>
</dbReference>
<evidence type="ECO:0000256" key="11">
    <source>
        <dbReference type="ARBA" id="ARBA00023054"/>
    </source>
</evidence>
<evidence type="ECO:0000313" key="19">
    <source>
        <dbReference type="EMBL" id="KAK1769081.1"/>
    </source>
</evidence>
<dbReference type="Pfam" id="PF08647">
    <property type="entry name" value="BRE1"/>
    <property type="match status" value="1"/>
</dbReference>
<evidence type="ECO:0000256" key="13">
    <source>
        <dbReference type="ARBA" id="ARBA00059679"/>
    </source>
</evidence>
<reference evidence="19" key="1">
    <citation type="submission" date="2023-06" db="EMBL/GenBank/DDBJ databases">
        <title>Genome-scale phylogeny and comparative genomics of the fungal order Sordariales.</title>
        <authorList>
            <consortium name="Lawrence Berkeley National Laboratory"/>
            <person name="Hensen N."/>
            <person name="Bonometti L."/>
            <person name="Westerberg I."/>
            <person name="Brannstrom I.O."/>
            <person name="Guillou S."/>
            <person name="Cros-Aarteil S."/>
            <person name="Calhoun S."/>
            <person name="Haridas S."/>
            <person name="Kuo A."/>
            <person name="Mondo S."/>
            <person name="Pangilinan J."/>
            <person name="Riley R."/>
            <person name="Labutti K."/>
            <person name="Andreopoulos B."/>
            <person name="Lipzen A."/>
            <person name="Chen C."/>
            <person name="Yanf M."/>
            <person name="Daum C."/>
            <person name="Ng V."/>
            <person name="Clum A."/>
            <person name="Steindorff A."/>
            <person name="Ohm R."/>
            <person name="Martin F."/>
            <person name="Silar P."/>
            <person name="Natvig D."/>
            <person name="Lalanne C."/>
            <person name="Gautier V."/>
            <person name="Ament-Velasquez S.L."/>
            <person name="Kruys A."/>
            <person name="Hutchinson M.I."/>
            <person name="Powell A.J."/>
            <person name="Barry K."/>
            <person name="Miller A.N."/>
            <person name="Grigoriev I.V."/>
            <person name="Debuchy R."/>
            <person name="Gladieux P."/>
            <person name="Thoren M.H."/>
            <person name="Johannesson H."/>
        </authorList>
    </citation>
    <scope>NUCLEOTIDE SEQUENCE</scope>
    <source>
        <strain evidence="19">8032-3</strain>
    </source>
</reference>
<dbReference type="SUPFAM" id="SSF57850">
    <property type="entry name" value="RING/U-box"/>
    <property type="match status" value="1"/>
</dbReference>
<feature type="compositionally biased region" description="Basic and acidic residues" evidence="17">
    <location>
        <begin position="47"/>
        <end position="56"/>
    </location>
</feature>
<dbReference type="Gene3D" id="3.30.40.10">
    <property type="entry name" value="Zinc/RING finger domain, C3HC4 (zinc finger)"/>
    <property type="match status" value="1"/>
</dbReference>
<dbReference type="AlphaFoldDB" id="A0AAJ0C363"/>
<dbReference type="InterPro" id="IPR058643">
    <property type="entry name" value="BRE1-like_CC"/>
</dbReference>
<dbReference type="PANTHER" id="PTHR23163:SF0">
    <property type="entry name" value="E3 UBIQUITIN-PROTEIN LIGASE BRE1"/>
    <property type="match status" value="1"/>
</dbReference>
<keyword evidence="7 14" id="KW-0863">Zinc-finger</keyword>
<evidence type="ECO:0000256" key="17">
    <source>
        <dbReference type="SAM" id="MobiDB-lite"/>
    </source>
</evidence>
<keyword evidence="10 15" id="KW-0156">Chromatin regulator</keyword>
<dbReference type="CDD" id="cd16499">
    <property type="entry name" value="RING-HC_Bre1-like"/>
    <property type="match status" value="1"/>
</dbReference>
<evidence type="ECO:0000256" key="5">
    <source>
        <dbReference type="ARBA" id="ARBA00022679"/>
    </source>
</evidence>
<dbReference type="PROSITE" id="PS50089">
    <property type="entry name" value="ZF_RING_2"/>
    <property type="match status" value="1"/>
</dbReference>
<keyword evidence="20" id="KW-1185">Reference proteome</keyword>
<name>A0AAJ0C363_9PEZI</name>
<dbReference type="GO" id="GO:0033503">
    <property type="term" value="C:HULC complex"/>
    <property type="evidence" value="ECO:0007669"/>
    <property type="project" value="TreeGrafter"/>
</dbReference>
<sequence length="724" mass="82458">MPIATSPSDTPHPTTLGKMEDRKRPAISTVEDLAPPSKRQAVNGSSKSKDDSGDMKEEAWIEEYQKGAIFRQMLEYKREKQNIEARLQEIEKKSTDHDDHIRIIDAWWLQLLQEIELLVEGTVSSSASSGFPLTSGLYFKDSRDFQRHLADKGKTLEARIGALFTRLASSRGEVKPEMSDLEAQVKSLLASEKEYLVELDRLKSENETLSEQYNTGILKVIKAERKLDRVRSAQVQKLEQQALANATARPAGGFDENGAPVGENGNNEALQLQYQEAIAVVAKQKEQLASVLAQLKELQDENSTFKSRRETLTDDDYARTEVFKQFRSQNEDLIKRINNLEATNKQLREEAERLQAERTSFRDQLEREAQALTLELEDQLQAKEQDLTRIRSARDELFTENSQLKQVQGHERVALEQLKELTSATADRVKELESELERLRPGEDTSMSDPRPDVEALSLEELRQKYLKLEKDFESINKEMPLLEKSYKKAMSLAHKKVMDFTALEDRVAQLSAEKSKADQKYFAARKDMDIRNGEIRSLRLSNGKSSDIISQLKEAEAQSRALISNLEKQLVDFRQSNSSLAAEHKKLEATSIEASRRADGMKAQISELNNLVKSRDAASIAMREQTIAHETELEKLKVRVDHVSKDRDNWKTKSLSNSTTEEEMMRNLIVCTVCRSNFKNSVLKTCGHVFCNECIENRITNRMRKCPSCNKAFDRVDVMAAHL</sequence>
<dbReference type="EC" id="2.3.2.27" evidence="15"/>
<evidence type="ECO:0000256" key="6">
    <source>
        <dbReference type="ARBA" id="ARBA00022723"/>
    </source>
</evidence>
<feature type="domain" description="RING-type" evidence="18">
    <location>
        <begin position="672"/>
        <end position="711"/>
    </location>
</feature>
<dbReference type="GO" id="GO:0061630">
    <property type="term" value="F:ubiquitin protein ligase activity"/>
    <property type="evidence" value="ECO:0007669"/>
    <property type="project" value="UniProtKB-EC"/>
</dbReference>
<dbReference type="SMART" id="SM00184">
    <property type="entry name" value="RING"/>
    <property type="match status" value="1"/>
</dbReference>
<keyword evidence="5 15" id="KW-0808">Transferase</keyword>
<feature type="coiled-coil region" evidence="16">
    <location>
        <begin position="267"/>
        <end position="386"/>
    </location>
</feature>
<keyword evidence="12 15" id="KW-0539">Nucleus</keyword>
<dbReference type="PROSITE" id="PS00518">
    <property type="entry name" value="ZF_RING_1"/>
    <property type="match status" value="1"/>
</dbReference>